<evidence type="ECO:0000256" key="1">
    <source>
        <dbReference type="SAM" id="MobiDB-lite"/>
    </source>
</evidence>
<feature type="compositionally biased region" description="Polar residues" evidence="1">
    <location>
        <begin position="1"/>
        <end position="10"/>
    </location>
</feature>
<feature type="compositionally biased region" description="Acidic residues" evidence="1">
    <location>
        <begin position="66"/>
        <end position="118"/>
    </location>
</feature>
<dbReference type="EMBL" id="JAZGSY010000078">
    <property type="protein sequence ID" value="KAL1841341.1"/>
    <property type="molecule type" value="Genomic_DNA"/>
</dbReference>
<keyword evidence="3" id="KW-1185">Reference proteome</keyword>
<name>A0ABR3VHX7_HUMIN</name>
<evidence type="ECO:0000313" key="2">
    <source>
        <dbReference type="EMBL" id="KAL1841341.1"/>
    </source>
</evidence>
<reference evidence="2 3" key="1">
    <citation type="journal article" date="2024" name="Commun. Biol.">
        <title>Comparative genomic analysis of thermophilic fungi reveals convergent evolutionary adaptations and gene losses.</title>
        <authorList>
            <person name="Steindorff A.S."/>
            <person name="Aguilar-Pontes M.V."/>
            <person name="Robinson A.J."/>
            <person name="Andreopoulos B."/>
            <person name="LaButti K."/>
            <person name="Kuo A."/>
            <person name="Mondo S."/>
            <person name="Riley R."/>
            <person name="Otillar R."/>
            <person name="Haridas S."/>
            <person name="Lipzen A."/>
            <person name="Grimwood J."/>
            <person name="Schmutz J."/>
            <person name="Clum A."/>
            <person name="Reid I.D."/>
            <person name="Moisan M.C."/>
            <person name="Butler G."/>
            <person name="Nguyen T.T.M."/>
            <person name="Dewar K."/>
            <person name="Conant G."/>
            <person name="Drula E."/>
            <person name="Henrissat B."/>
            <person name="Hansel C."/>
            <person name="Singer S."/>
            <person name="Hutchinson M.I."/>
            <person name="de Vries R.P."/>
            <person name="Natvig D.O."/>
            <person name="Powell A.J."/>
            <person name="Tsang A."/>
            <person name="Grigoriev I.V."/>
        </authorList>
    </citation>
    <scope>NUCLEOTIDE SEQUENCE [LARGE SCALE GENOMIC DNA]</scope>
    <source>
        <strain evidence="2 3">CBS 620.91</strain>
    </source>
</reference>
<proteinExistence type="predicted"/>
<feature type="region of interest" description="Disordered" evidence="1">
    <location>
        <begin position="1"/>
        <end position="140"/>
    </location>
</feature>
<sequence>MMMGTRTTSIGRRRMMGMISEEVDNDEGDEDDLDWESDDDDDDGDEDDLDWEAEDDGDDVGKDPEWEPEEDGGNDDVPSSEEVDNDEGDEDDLDWESDDDDDDGDEDDLDWEAEDDGDDVGKDPEWEPEEDSGNDDVPSGCELLSVGSLLVDDSELLLVLRELDVVVVVVEVSTGGSEDDDSSVSVAVAPVWSGPVVTVSLDSSRLARRGMEAARPGSTRWMASSPHSNKATPVRWTQVILAEEDGRCCLSGVESTVVAACFSETGRGV</sequence>
<accession>A0ABR3VHX7</accession>
<evidence type="ECO:0000313" key="3">
    <source>
        <dbReference type="Proteomes" id="UP001583172"/>
    </source>
</evidence>
<comment type="caution">
    <text evidence="2">The sequence shown here is derived from an EMBL/GenBank/DDBJ whole genome shotgun (WGS) entry which is preliminary data.</text>
</comment>
<dbReference type="Proteomes" id="UP001583172">
    <property type="component" value="Unassembled WGS sequence"/>
</dbReference>
<protein>
    <submittedName>
        <fullName evidence="2">Uncharacterized protein</fullName>
    </submittedName>
</protein>
<organism evidence="2 3">
    <name type="scientific">Humicola insolens</name>
    <name type="common">Soft-rot fungus</name>
    <dbReference type="NCBI Taxonomy" id="85995"/>
    <lineage>
        <taxon>Eukaryota</taxon>
        <taxon>Fungi</taxon>
        <taxon>Dikarya</taxon>
        <taxon>Ascomycota</taxon>
        <taxon>Pezizomycotina</taxon>
        <taxon>Sordariomycetes</taxon>
        <taxon>Sordariomycetidae</taxon>
        <taxon>Sordariales</taxon>
        <taxon>Chaetomiaceae</taxon>
        <taxon>Mycothermus</taxon>
    </lineage>
</organism>
<feature type="compositionally biased region" description="Acidic residues" evidence="1">
    <location>
        <begin position="21"/>
        <end position="58"/>
    </location>
</feature>
<gene>
    <name evidence="2" type="ORF">VTJ49DRAFT_7121</name>
</gene>